<dbReference type="Pfam" id="PF13620">
    <property type="entry name" value="CarboxypepD_reg"/>
    <property type="match status" value="1"/>
</dbReference>
<keyword evidence="4" id="KW-0812">Transmembrane</keyword>
<dbReference type="GO" id="GO:0009279">
    <property type="term" value="C:cell outer membrane"/>
    <property type="evidence" value="ECO:0007669"/>
    <property type="project" value="UniProtKB-SubCell"/>
</dbReference>
<feature type="chain" id="PRO_5039216061" evidence="7">
    <location>
        <begin position="24"/>
        <end position="1091"/>
    </location>
</feature>
<name>A0A9D9I507_9BACT</name>
<proteinExistence type="predicted"/>
<dbReference type="PANTHER" id="PTHR30069:SF46">
    <property type="entry name" value="OAR PROTEIN"/>
    <property type="match status" value="1"/>
</dbReference>
<evidence type="ECO:0000313" key="10">
    <source>
        <dbReference type="Proteomes" id="UP000823597"/>
    </source>
</evidence>
<sequence>MKQAFKCFTAMVVGIFASIAMYAQVTTASFSGSVKDEAGPLPGAAVIAVHTPSGTQYTAISDKNGNFRFNGITPGGPYTITVEMLGYRTSETVGLYAPVGENTVVDFKMEVEVLGLEAAVAYADAVNSNMNVDRAGAGTAVNERTMEALPTVSRSMNDVMRLTPQASVTSNGLAVGGGNYRSSYMTVDGAAFNNAFGIGSNLPAGGAPISLDALEQMSVNITPFDVRQSGFTGGSINAVTKSGSNEWTFSLYNYFTSDQLQGDRVGDIQLTNSRSLNNTTGISLGGPIVKNKLFFFVNFEYAADNVPGSDKIASEGTGMVGNNWAPGSNVARPTATFLDEVRSYLMDEYGYDPGRYQGYSLSTPDWKLMARIDWNINKDHRFNIRFSHTDNKYSSDPSSSVNPLVPNPYNRNAYGRTSDYAMYFESSRYFQEQNFTSLAAELNSRFLDGTVNNMFRVTWSHQNEPRSFVGGNFPTVDILYPTENGDKAVLTSFGPDPFTYGNLRDVQTVVVTDEVSITKGINNIVAGLQFEWNDTKNGFMQGGLGYYVYDSWEDFKAKGKPAAFAITHSNRDDLQQVFPSFQYMQASAYVQDELTISDNFKLTAGLRFELPFYPSIAGNVNKEFLSLTYSHPESSIFGLSTSDMPKARLNISPRIGFNWDILGNRDLVLRGGTGIYTGRIPFVWIVSVAGNSNCLQAQYVDATGTNQNTPGFNNNVSDILEELYGGSFQSQDLYSPTNPTILDKNLVMPTTWKTSLALDGRIPGGIKASLEGIYSHELTSVNVNLLGISEVEGGIQLPGEPTPRKSWVSEGFTNSMGSAINPYYITNSPVNGYYYSITAQLQKDFDFGLSLMAAYTHSGSKTVSDAIGDQITSAYNTMTYNVNGSNTPELGYATYVSPNRFIANISYRIKEGNRGTTTFGLFYEGYNHFYVGGYSYTRYSYTMNNVTGDGGANNLIYIPTQEELAGMPFTSDENRDAFEAFISSDKYLSRHRGEYSQRGGAVAPWQSRFNFKFTQDIHFKVGGKTNTFQIGLDINNIANLLNRNWGLTDWMEKDQILTYEDGKYTFEAPTWGKVSSTFNTWQMLISLRYFF</sequence>
<evidence type="ECO:0000256" key="6">
    <source>
        <dbReference type="ARBA" id="ARBA00023237"/>
    </source>
</evidence>
<keyword evidence="2" id="KW-0813">Transport</keyword>
<keyword evidence="7" id="KW-0732">Signal</keyword>
<keyword evidence="9" id="KW-0675">Receptor</keyword>
<feature type="signal peptide" evidence="7">
    <location>
        <begin position="1"/>
        <end position="23"/>
    </location>
</feature>
<evidence type="ECO:0000313" key="9">
    <source>
        <dbReference type="EMBL" id="MBO8465384.1"/>
    </source>
</evidence>
<keyword evidence="6" id="KW-0998">Cell outer membrane</keyword>
<dbReference type="Pfam" id="PF25183">
    <property type="entry name" value="OMP_b-brl_4"/>
    <property type="match status" value="1"/>
</dbReference>
<dbReference type="SUPFAM" id="SSF49464">
    <property type="entry name" value="Carboxypeptidase regulatory domain-like"/>
    <property type="match status" value="1"/>
</dbReference>
<reference evidence="9" key="2">
    <citation type="journal article" date="2021" name="PeerJ">
        <title>Extensive microbial diversity within the chicken gut microbiome revealed by metagenomics and culture.</title>
        <authorList>
            <person name="Gilroy R."/>
            <person name="Ravi A."/>
            <person name="Getino M."/>
            <person name="Pursley I."/>
            <person name="Horton D.L."/>
            <person name="Alikhan N.F."/>
            <person name="Baker D."/>
            <person name="Gharbi K."/>
            <person name="Hall N."/>
            <person name="Watson M."/>
            <person name="Adriaenssens E.M."/>
            <person name="Foster-Nyarko E."/>
            <person name="Jarju S."/>
            <person name="Secka A."/>
            <person name="Antonio M."/>
            <person name="Oren A."/>
            <person name="Chaudhuri R.R."/>
            <person name="La Ragione R."/>
            <person name="Hildebrand F."/>
            <person name="Pallen M.J."/>
        </authorList>
    </citation>
    <scope>NUCLEOTIDE SEQUENCE</scope>
    <source>
        <strain evidence="9">10037</strain>
    </source>
</reference>
<keyword evidence="5" id="KW-0472">Membrane</keyword>
<evidence type="ECO:0000256" key="4">
    <source>
        <dbReference type="ARBA" id="ARBA00022692"/>
    </source>
</evidence>
<feature type="domain" description="TonB-dependent transporter Oar-like beta-barrel" evidence="8">
    <location>
        <begin position="239"/>
        <end position="1042"/>
    </location>
</feature>
<dbReference type="Gene3D" id="2.60.40.1120">
    <property type="entry name" value="Carboxypeptidase-like, regulatory domain"/>
    <property type="match status" value="1"/>
</dbReference>
<dbReference type="Gene3D" id="2.40.170.20">
    <property type="entry name" value="TonB-dependent receptor, beta-barrel domain"/>
    <property type="match status" value="1"/>
</dbReference>
<keyword evidence="3" id="KW-1134">Transmembrane beta strand</keyword>
<dbReference type="InterPro" id="IPR039426">
    <property type="entry name" value="TonB-dep_rcpt-like"/>
</dbReference>
<evidence type="ECO:0000256" key="5">
    <source>
        <dbReference type="ARBA" id="ARBA00023136"/>
    </source>
</evidence>
<dbReference type="InterPro" id="IPR008969">
    <property type="entry name" value="CarboxyPept-like_regulatory"/>
</dbReference>
<evidence type="ECO:0000256" key="7">
    <source>
        <dbReference type="SAM" id="SignalP"/>
    </source>
</evidence>
<comment type="caution">
    <text evidence="9">The sequence shown here is derived from an EMBL/GenBank/DDBJ whole genome shotgun (WGS) entry which is preliminary data.</text>
</comment>
<evidence type="ECO:0000256" key="1">
    <source>
        <dbReference type="ARBA" id="ARBA00004571"/>
    </source>
</evidence>
<dbReference type="GO" id="GO:0044718">
    <property type="term" value="P:siderophore transmembrane transport"/>
    <property type="evidence" value="ECO:0007669"/>
    <property type="project" value="TreeGrafter"/>
</dbReference>
<dbReference type="EMBL" id="JADIME010000054">
    <property type="protein sequence ID" value="MBO8465384.1"/>
    <property type="molecule type" value="Genomic_DNA"/>
</dbReference>
<dbReference type="InterPro" id="IPR036942">
    <property type="entry name" value="Beta-barrel_TonB_sf"/>
</dbReference>
<dbReference type="AlphaFoldDB" id="A0A9D9I507"/>
<dbReference type="SUPFAM" id="SSF56935">
    <property type="entry name" value="Porins"/>
    <property type="match status" value="1"/>
</dbReference>
<dbReference type="InterPro" id="IPR057601">
    <property type="entry name" value="Oar-like_b-barrel"/>
</dbReference>
<organism evidence="9 10">
    <name type="scientific">Candidatus Merdivivens pullistercoris</name>
    <dbReference type="NCBI Taxonomy" id="2840873"/>
    <lineage>
        <taxon>Bacteria</taxon>
        <taxon>Pseudomonadati</taxon>
        <taxon>Bacteroidota</taxon>
        <taxon>Bacteroidia</taxon>
        <taxon>Bacteroidales</taxon>
        <taxon>Muribaculaceae</taxon>
        <taxon>Muribaculaceae incertae sedis</taxon>
        <taxon>Candidatus Merdivivens</taxon>
    </lineage>
</organism>
<evidence type="ECO:0000259" key="8">
    <source>
        <dbReference type="Pfam" id="PF25183"/>
    </source>
</evidence>
<comment type="subcellular location">
    <subcellularLocation>
        <location evidence="1">Cell outer membrane</location>
        <topology evidence="1">Multi-pass membrane protein</topology>
    </subcellularLocation>
</comment>
<accession>A0A9D9I507</accession>
<reference evidence="9" key="1">
    <citation type="submission" date="2020-10" db="EMBL/GenBank/DDBJ databases">
        <authorList>
            <person name="Gilroy R."/>
        </authorList>
    </citation>
    <scope>NUCLEOTIDE SEQUENCE</scope>
    <source>
        <strain evidence="9">10037</strain>
    </source>
</reference>
<evidence type="ECO:0000256" key="3">
    <source>
        <dbReference type="ARBA" id="ARBA00022452"/>
    </source>
</evidence>
<dbReference type="Proteomes" id="UP000823597">
    <property type="component" value="Unassembled WGS sequence"/>
</dbReference>
<protein>
    <submittedName>
        <fullName evidence="9">TonB-dependent receptor</fullName>
    </submittedName>
</protein>
<evidence type="ECO:0000256" key="2">
    <source>
        <dbReference type="ARBA" id="ARBA00022448"/>
    </source>
</evidence>
<dbReference type="PANTHER" id="PTHR30069">
    <property type="entry name" value="TONB-DEPENDENT OUTER MEMBRANE RECEPTOR"/>
    <property type="match status" value="1"/>
</dbReference>
<dbReference type="GO" id="GO:0015344">
    <property type="term" value="F:siderophore uptake transmembrane transporter activity"/>
    <property type="evidence" value="ECO:0007669"/>
    <property type="project" value="TreeGrafter"/>
</dbReference>
<gene>
    <name evidence="9" type="ORF">IAB93_05230</name>
</gene>